<evidence type="ECO:0000313" key="5">
    <source>
        <dbReference type="EMBL" id="GIJ55531.1"/>
    </source>
</evidence>
<dbReference type="Proteomes" id="UP000612585">
    <property type="component" value="Unassembled WGS sequence"/>
</dbReference>
<keyword evidence="4" id="KW-0732">Signal</keyword>
<evidence type="ECO:0008006" key="7">
    <source>
        <dbReference type="Google" id="ProtNLM"/>
    </source>
</evidence>
<dbReference type="AlphaFoldDB" id="A0A8J3Z138"/>
<dbReference type="GO" id="GO:0005509">
    <property type="term" value="F:calcium ion binding"/>
    <property type="evidence" value="ECO:0007669"/>
    <property type="project" value="InterPro"/>
</dbReference>
<evidence type="ECO:0000256" key="2">
    <source>
        <dbReference type="ARBA" id="ARBA00022525"/>
    </source>
</evidence>
<keyword evidence="6" id="KW-1185">Reference proteome</keyword>
<evidence type="ECO:0000313" key="6">
    <source>
        <dbReference type="Proteomes" id="UP000612585"/>
    </source>
</evidence>
<dbReference type="InterPro" id="IPR050557">
    <property type="entry name" value="RTX_toxin/Mannuronan_C5-epim"/>
</dbReference>
<comment type="caution">
    <text evidence="5">The sequence shown here is derived from an EMBL/GenBank/DDBJ whole genome shotgun (WGS) entry which is preliminary data.</text>
</comment>
<dbReference type="InterPro" id="IPR001343">
    <property type="entry name" value="Hemolysn_Ca-bd"/>
</dbReference>
<comment type="subcellular location">
    <subcellularLocation>
        <location evidence="1">Secreted</location>
    </subcellularLocation>
</comment>
<name>A0A8J3Z138_9ACTN</name>
<accession>A0A8J3Z138</accession>
<proteinExistence type="predicted"/>
<dbReference type="PANTHER" id="PTHR38340:SF1">
    <property type="entry name" value="S-LAYER PROTEIN"/>
    <property type="match status" value="1"/>
</dbReference>
<evidence type="ECO:0000256" key="3">
    <source>
        <dbReference type="SAM" id="MobiDB-lite"/>
    </source>
</evidence>
<evidence type="ECO:0000256" key="4">
    <source>
        <dbReference type="SAM" id="SignalP"/>
    </source>
</evidence>
<feature type="compositionally biased region" description="Acidic residues" evidence="3">
    <location>
        <begin position="252"/>
        <end position="263"/>
    </location>
</feature>
<protein>
    <recommendedName>
        <fullName evidence="7">Hemolysin-type calcium-binding repeat-containing protein</fullName>
    </recommendedName>
</protein>
<organism evidence="5 6">
    <name type="scientific">Virgisporangium aurantiacum</name>
    <dbReference type="NCBI Taxonomy" id="175570"/>
    <lineage>
        <taxon>Bacteria</taxon>
        <taxon>Bacillati</taxon>
        <taxon>Actinomycetota</taxon>
        <taxon>Actinomycetes</taxon>
        <taxon>Micromonosporales</taxon>
        <taxon>Micromonosporaceae</taxon>
        <taxon>Virgisporangium</taxon>
    </lineage>
</organism>
<dbReference type="EMBL" id="BOPG01000019">
    <property type="protein sequence ID" value="GIJ55531.1"/>
    <property type="molecule type" value="Genomic_DNA"/>
</dbReference>
<dbReference type="PRINTS" id="PR00313">
    <property type="entry name" value="CABNDNGRPT"/>
</dbReference>
<dbReference type="GO" id="GO:0005576">
    <property type="term" value="C:extracellular region"/>
    <property type="evidence" value="ECO:0007669"/>
    <property type="project" value="UniProtKB-SubCell"/>
</dbReference>
<dbReference type="Gene3D" id="2.150.10.10">
    <property type="entry name" value="Serralysin-like metalloprotease, C-terminal"/>
    <property type="match status" value="5"/>
</dbReference>
<feature type="chain" id="PRO_5035284394" description="Hemolysin-type calcium-binding repeat-containing protein" evidence="4">
    <location>
        <begin position="25"/>
        <end position="401"/>
    </location>
</feature>
<reference evidence="5" key="1">
    <citation type="submission" date="2021-01" db="EMBL/GenBank/DDBJ databases">
        <title>Whole genome shotgun sequence of Virgisporangium aurantiacum NBRC 16421.</title>
        <authorList>
            <person name="Komaki H."/>
            <person name="Tamura T."/>
        </authorList>
    </citation>
    <scope>NUCLEOTIDE SEQUENCE</scope>
    <source>
        <strain evidence="5">NBRC 16421</strain>
    </source>
</reference>
<dbReference type="SUPFAM" id="SSF51120">
    <property type="entry name" value="beta-Roll"/>
    <property type="match status" value="4"/>
</dbReference>
<dbReference type="PANTHER" id="PTHR38340">
    <property type="entry name" value="S-LAYER PROTEIN"/>
    <property type="match status" value="1"/>
</dbReference>
<keyword evidence="2" id="KW-0964">Secreted</keyword>
<dbReference type="RefSeq" id="WP_203992473.1">
    <property type="nucleotide sequence ID" value="NZ_BOPG01000019.1"/>
</dbReference>
<dbReference type="Pfam" id="PF00353">
    <property type="entry name" value="HemolysinCabind"/>
    <property type="match status" value="5"/>
</dbReference>
<feature type="region of interest" description="Disordered" evidence="3">
    <location>
        <begin position="242"/>
        <end position="281"/>
    </location>
</feature>
<evidence type="ECO:0000256" key="1">
    <source>
        <dbReference type="ARBA" id="ARBA00004613"/>
    </source>
</evidence>
<dbReference type="InterPro" id="IPR011049">
    <property type="entry name" value="Serralysin-like_metalloprot_C"/>
</dbReference>
<feature type="signal peptide" evidence="4">
    <location>
        <begin position="1"/>
        <end position="24"/>
    </location>
</feature>
<gene>
    <name evidence="5" type="ORF">Vau01_030470</name>
</gene>
<sequence length="401" mass="39174">MRKIWLVMLITAGSLATPTTPARAAPATCNGLAATIVGTAGNDVITGTAGNDVIAAFGGNDTVSGLGGNDTACLGQGNDFFDGGTLNDTFVAEAGAADGTDSFVGGAGTDRVSYGARTGGVTVTLDGVANDGTLFENDNNNIDVEEVIGGAGPDKILGNAATGFVDGNAGDDIIDCSAGTRAAILVGRDGHDTITGGTQADSILGFAGNDVLTGGGGRDSIWGHAGTDRLLGGGDDDILSGGDGNDALLGNDGDDELLGDDGNDTLAGQADDDVLRGGDGDDTGIASASAVDGTDSFSGGAGVDLANYSARTDALTISLDGLADDGVPGEGDNNGADVEDAIGGSRGDVLTGNALSNHLNGNTGDDTINTVGDAAVDVAEGSFGYDTCNTDFADTELGCEV</sequence>